<organism evidence="7 8">
    <name type="scientific">Stigmatella erecta</name>
    <dbReference type="NCBI Taxonomy" id="83460"/>
    <lineage>
        <taxon>Bacteria</taxon>
        <taxon>Pseudomonadati</taxon>
        <taxon>Myxococcota</taxon>
        <taxon>Myxococcia</taxon>
        <taxon>Myxococcales</taxon>
        <taxon>Cystobacterineae</taxon>
        <taxon>Archangiaceae</taxon>
        <taxon>Stigmatella</taxon>
    </lineage>
</organism>
<evidence type="ECO:0000256" key="5">
    <source>
        <dbReference type="ARBA" id="ARBA00023136"/>
    </source>
</evidence>
<evidence type="ECO:0000256" key="6">
    <source>
        <dbReference type="SAM" id="Phobius"/>
    </source>
</evidence>
<keyword evidence="2" id="KW-1003">Cell membrane</keyword>
<dbReference type="GO" id="GO:0140359">
    <property type="term" value="F:ABC-type transporter activity"/>
    <property type="evidence" value="ECO:0007669"/>
    <property type="project" value="InterPro"/>
</dbReference>
<comment type="subcellular location">
    <subcellularLocation>
        <location evidence="1">Cell membrane</location>
        <topology evidence="1">Multi-pass membrane protein</topology>
    </subcellularLocation>
</comment>
<dbReference type="AlphaFoldDB" id="A0A1I0JCW2"/>
<feature type="transmembrane region" description="Helical" evidence="6">
    <location>
        <begin position="118"/>
        <end position="143"/>
    </location>
</feature>
<feature type="transmembrane region" description="Helical" evidence="6">
    <location>
        <begin position="20"/>
        <end position="43"/>
    </location>
</feature>
<evidence type="ECO:0000256" key="2">
    <source>
        <dbReference type="ARBA" id="ARBA00022475"/>
    </source>
</evidence>
<dbReference type="Pfam" id="PF12679">
    <property type="entry name" value="ABC2_membrane_2"/>
    <property type="match status" value="1"/>
</dbReference>
<protein>
    <submittedName>
        <fullName evidence="7">ABC-2 type transport system permease protein</fullName>
    </submittedName>
</protein>
<gene>
    <name evidence="7" type="ORF">SAMN05443639_107118</name>
</gene>
<feature type="transmembrane region" description="Helical" evidence="6">
    <location>
        <begin position="163"/>
        <end position="185"/>
    </location>
</feature>
<name>A0A1I0JCW2_9BACT</name>
<evidence type="ECO:0000256" key="1">
    <source>
        <dbReference type="ARBA" id="ARBA00004651"/>
    </source>
</evidence>
<keyword evidence="4 6" id="KW-1133">Transmembrane helix</keyword>
<keyword evidence="5 6" id="KW-0472">Membrane</keyword>
<feature type="transmembrane region" description="Helical" evidence="6">
    <location>
        <begin position="192"/>
        <end position="213"/>
    </location>
</feature>
<keyword evidence="3 6" id="KW-0812">Transmembrane</keyword>
<feature type="transmembrane region" description="Helical" evidence="6">
    <location>
        <begin position="74"/>
        <end position="97"/>
    </location>
</feature>
<dbReference type="GO" id="GO:0005886">
    <property type="term" value="C:plasma membrane"/>
    <property type="evidence" value="ECO:0007669"/>
    <property type="project" value="UniProtKB-SubCell"/>
</dbReference>
<dbReference type="Proteomes" id="UP000199181">
    <property type="component" value="Unassembled WGS sequence"/>
</dbReference>
<dbReference type="PANTHER" id="PTHR30294:SF29">
    <property type="entry name" value="MULTIDRUG ABC TRANSPORTER PERMEASE YBHS-RELATED"/>
    <property type="match status" value="1"/>
</dbReference>
<dbReference type="PANTHER" id="PTHR30294">
    <property type="entry name" value="MEMBRANE COMPONENT OF ABC TRANSPORTER YHHJ-RELATED"/>
    <property type="match status" value="1"/>
</dbReference>
<evidence type="ECO:0000313" key="7">
    <source>
        <dbReference type="EMBL" id="SEU07243.1"/>
    </source>
</evidence>
<evidence type="ECO:0000256" key="3">
    <source>
        <dbReference type="ARBA" id="ARBA00022692"/>
    </source>
</evidence>
<evidence type="ECO:0000256" key="4">
    <source>
        <dbReference type="ARBA" id="ARBA00022989"/>
    </source>
</evidence>
<dbReference type="EMBL" id="FOIJ01000007">
    <property type="protein sequence ID" value="SEU07243.1"/>
    <property type="molecule type" value="Genomic_DNA"/>
</dbReference>
<reference evidence="8" key="1">
    <citation type="submission" date="2016-10" db="EMBL/GenBank/DDBJ databases">
        <authorList>
            <person name="Varghese N."/>
            <person name="Submissions S."/>
        </authorList>
    </citation>
    <scope>NUCLEOTIDE SEQUENCE [LARGE SCALE GENOMIC DNA]</scope>
    <source>
        <strain evidence="8">DSM 16858</strain>
    </source>
</reference>
<keyword evidence="8" id="KW-1185">Reference proteome</keyword>
<feature type="transmembrane region" description="Helical" evidence="6">
    <location>
        <begin position="233"/>
        <end position="256"/>
    </location>
</feature>
<sequence>MRTALAIARKELSIYFTTPWAYAVFTAMVAISSMFFIGLLQAFQAVQEQARQAGWSKLPPEAAVYRNLTDGVVIQLWGIVMIITLFVAPFLSMRLFAEEKRNKTFELLMTVPVRPLELVVGKYLGGLGILSATLGLTLVFPLLLSAFGTSSSGTVLEWPTVLLGYAGLLLWGATCMAVGLFISALTESQMVAALLTFVVLLPWMLLRGLVQSVEEPLRSFISYLSFDTQLQNLLRGVLDVKSLVFFLSVILFSLLLTHRTVEAQRWA</sequence>
<proteinExistence type="predicted"/>
<dbReference type="RefSeq" id="WP_093520997.1">
    <property type="nucleotide sequence ID" value="NZ_FOIJ01000007.1"/>
</dbReference>
<evidence type="ECO:0000313" key="8">
    <source>
        <dbReference type="Proteomes" id="UP000199181"/>
    </source>
</evidence>
<dbReference type="InterPro" id="IPR051449">
    <property type="entry name" value="ABC-2_transporter_component"/>
</dbReference>
<accession>A0A1I0JCW2</accession>